<name>A0A3M7RGZ7_BRAPC</name>
<gene>
    <name evidence="1" type="ORF">BpHYR1_030180</name>
</gene>
<dbReference type="Proteomes" id="UP000276133">
    <property type="component" value="Unassembled WGS sequence"/>
</dbReference>
<reference evidence="1 2" key="1">
    <citation type="journal article" date="2018" name="Sci. Rep.">
        <title>Genomic signatures of local adaptation to the degree of environmental predictability in rotifers.</title>
        <authorList>
            <person name="Franch-Gras L."/>
            <person name="Hahn C."/>
            <person name="Garcia-Roger E.M."/>
            <person name="Carmona M.J."/>
            <person name="Serra M."/>
            <person name="Gomez A."/>
        </authorList>
    </citation>
    <scope>NUCLEOTIDE SEQUENCE [LARGE SCALE GENOMIC DNA]</scope>
    <source>
        <strain evidence="1">HYR1</strain>
    </source>
</reference>
<dbReference type="AlphaFoldDB" id="A0A3M7RGZ7"/>
<accession>A0A3M7RGZ7</accession>
<sequence length="71" mass="7947">MDDDETVVASFLVNCSFLSLQKINTNLVSQYFSVAPLKRLRVSVALGFDSDTVEGNDDIFFSIIKCCHLKK</sequence>
<evidence type="ECO:0000313" key="2">
    <source>
        <dbReference type="Proteomes" id="UP000276133"/>
    </source>
</evidence>
<proteinExistence type="predicted"/>
<comment type="caution">
    <text evidence="1">The sequence shown here is derived from an EMBL/GenBank/DDBJ whole genome shotgun (WGS) entry which is preliminary data.</text>
</comment>
<dbReference type="EMBL" id="REGN01003437">
    <property type="protein sequence ID" value="RNA22535.1"/>
    <property type="molecule type" value="Genomic_DNA"/>
</dbReference>
<protein>
    <submittedName>
        <fullName evidence="1">Uncharacterized protein</fullName>
    </submittedName>
</protein>
<organism evidence="1 2">
    <name type="scientific">Brachionus plicatilis</name>
    <name type="common">Marine rotifer</name>
    <name type="synonym">Brachionus muelleri</name>
    <dbReference type="NCBI Taxonomy" id="10195"/>
    <lineage>
        <taxon>Eukaryota</taxon>
        <taxon>Metazoa</taxon>
        <taxon>Spiralia</taxon>
        <taxon>Gnathifera</taxon>
        <taxon>Rotifera</taxon>
        <taxon>Eurotatoria</taxon>
        <taxon>Monogononta</taxon>
        <taxon>Pseudotrocha</taxon>
        <taxon>Ploima</taxon>
        <taxon>Brachionidae</taxon>
        <taxon>Brachionus</taxon>
    </lineage>
</organism>
<keyword evidence="2" id="KW-1185">Reference proteome</keyword>
<evidence type="ECO:0000313" key="1">
    <source>
        <dbReference type="EMBL" id="RNA22535.1"/>
    </source>
</evidence>